<dbReference type="Proteomes" id="UP000252519">
    <property type="component" value="Unassembled WGS sequence"/>
</dbReference>
<dbReference type="EMBL" id="JOJR01011654">
    <property type="protein sequence ID" value="RCN25489.1"/>
    <property type="molecule type" value="Genomic_DNA"/>
</dbReference>
<dbReference type="OrthoDB" id="265717at2759"/>
<sequence length="101" mass="11226">MGVPVTTVCEYLFDDSLTTYGLRISAQDHSCTPDAFVRFEGATAVMSSPDVGRKYDRNLTISYVDLMGLTEERNKILRDQFCFLCTCSACISKAQVCIAFC</sequence>
<reference evidence="1 2" key="1">
    <citation type="submission" date="2014-10" db="EMBL/GenBank/DDBJ databases">
        <title>Draft genome of the hookworm Ancylostoma caninum.</title>
        <authorList>
            <person name="Mitreva M."/>
        </authorList>
    </citation>
    <scope>NUCLEOTIDE SEQUENCE [LARGE SCALE GENOMIC DNA]</scope>
    <source>
        <strain evidence="1 2">Baltimore</strain>
    </source>
</reference>
<evidence type="ECO:0000313" key="2">
    <source>
        <dbReference type="Proteomes" id="UP000252519"/>
    </source>
</evidence>
<comment type="caution">
    <text evidence="1">The sequence shown here is derived from an EMBL/GenBank/DDBJ whole genome shotgun (WGS) entry which is preliminary data.</text>
</comment>
<dbReference type="InterPro" id="IPR046341">
    <property type="entry name" value="SET_dom_sf"/>
</dbReference>
<dbReference type="SUPFAM" id="SSF82199">
    <property type="entry name" value="SET domain"/>
    <property type="match status" value="1"/>
</dbReference>
<dbReference type="InterPro" id="IPR050869">
    <property type="entry name" value="H3K4_H4K5_MeTrfase"/>
</dbReference>
<proteinExistence type="predicted"/>
<evidence type="ECO:0008006" key="3">
    <source>
        <dbReference type="Google" id="ProtNLM"/>
    </source>
</evidence>
<evidence type="ECO:0000313" key="1">
    <source>
        <dbReference type="EMBL" id="RCN25489.1"/>
    </source>
</evidence>
<dbReference type="AlphaFoldDB" id="A0A368F398"/>
<dbReference type="PANTHER" id="PTHR12197">
    <property type="entry name" value="HISTONE-LYSINE N-METHYLTRANSFERASE SMYD"/>
    <property type="match status" value="1"/>
</dbReference>
<name>A0A368F398_ANCCA</name>
<dbReference type="PANTHER" id="PTHR12197:SF251">
    <property type="entry name" value="EG:BACR7C10.4 PROTEIN"/>
    <property type="match status" value="1"/>
</dbReference>
<organism evidence="1 2">
    <name type="scientific">Ancylostoma caninum</name>
    <name type="common">Dog hookworm</name>
    <dbReference type="NCBI Taxonomy" id="29170"/>
    <lineage>
        <taxon>Eukaryota</taxon>
        <taxon>Metazoa</taxon>
        <taxon>Ecdysozoa</taxon>
        <taxon>Nematoda</taxon>
        <taxon>Chromadorea</taxon>
        <taxon>Rhabditida</taxon>
        <taxon>Rhabditina</taxon>
        <taxon>Rhabditomorpha</taxon>
        <taxon>Strongyloidea</taxon>
        <taxon>Ancylostomatidae</taxon>
        <taxon>Ancylostomatinae</taxon>
        <taxon>Ancylostoma</taxon>
    </lineage>
</organism>
<keyword evidence="2" id="KW-1185">Reference proteome</keyword>
<gene>
    <name evidence="1" type="ORF">ANCCAN_28798</name>
</gene>
<dbReference type="STRING" id="29170.A0A368F398"/>
<dbReference type="Gene3D" id="2.170.270.10">
    <property type="entry name" value="SET domain"/>
    <property type="match status" value="1"/>
</dbReference>
<accession>A0A368F398</accession>
<protein>
    <recommendedName>
        <fullName evidence="3">SET domain-containing protein</fullName>
    </recommendedName>
</protein>
<dbReference type="GO" id="GO:0005634">
    <property type="term" value="C:nucleus"/>
    <property type="evidence" value="ECO:0007669"/>
    <property type="project" value="TreeGrafter"/>
</dbReference>